<reference evidence="3 4" key="1">
    <citation type="submission" date="2016-10" db="EMBL/GenBank/DDBJ databases">
        <authorList>
            <person name="Cai Z."/>
        </authorList>
    </citation>
    <scope>NUCLEOTIDE SEQUENCE [LARGE SCALE GENOMIC DNA]</scope>
</reference>
<dbReference type="PANTHER" id="PTHR42898">
    <property type="entry name" value="TROPINONE REDUCTASE"/>
    <property type="match status" value="1"/>
</dbReference>
<dbReference type="Proteomes" id="UP000256970">
    <property type="component" value="Unassembled WGS sequence"/>
</dbReference>
<feature type="region of interest" description="Disordered" evidence="2">
    <location>
        <begin position="144"/>
        <end position="165"/>
    </location>
</feature>
<dbReference type="PANTHER" id="PTHR42898:SF6">
    <property type="entry name" value="NADP-DEPENDENT MANNITOL DEHYDROGENASE"/>
    <property type="match status" value="1"/>
</dbReference>
<dbReference type="InterPro" id="IPR020904">
    <property type="entry name" value="Sc_DH/Rdtase_CS"/>
</dbReference>
<dbReference type="InterPro" id="IPR036291">
    <property type="entry name" value="NAD(P)-bd_dom_sf"/>
</dbReference>
<dbReference type="Gene3D" id="3.40.50.720">
    <property type="entry name" value="NAD(P)-binding Rossmann-like Domain"/>
    <property type="match status" value="1"/>
</dbReference>
<feature type="compositionally biased region" description="Low complexity" evidence="2">
    <location>
        <begin position="144"/>
        <end position="164"/>
    </location>
</feature>
<gene>
    <name evidence="3" type="ORF">BQ4739_LOCUS11899</name>
</gene>
<evidence type="ECO:0000313" key="4">
    <source>
        <dbReference type="Proteomes" id="UP000256970"/>
    </source>
</evidence>
<dbReference type="Pfam" id="PF13561">
    <property type="entry name" value="adh_short_C2"/>
    <property type="match status" value="1"/>
</dbReference>
<dbReference type="GO" id="GO:0016491">
    <property type="term" value="F:oxidoreductase activity"/>
    <property type="evidence" value="ECO:0007669"/>
    <property type="project" value="UniProtKB-KW"/>
</dbReference>
<protein>
    <submittedName>
        <fullName evidence="3">Uncharacterized protein</fullName>
    </submittedName>
</protein>
<evidence type="ECO:0000313" key="3">
    <source>
        <dbReference type="EMBL" id="SZX71785.1"/>
    </source>
</evidence>
<sequence>MSSKFSLTGRKCLITGGTRGIGRAIVQELAGLGAEVFVCARNEQDVAATVQDLVSQGHKAQGCAADLVNLQQRQQLLQQVSDAFGGELHVLVCNAGTNTQLPTLQYSQEDYDRIMGTNLEASYALCQAMQPLLAAGAAGQQQQQQQASDQAAAGEAGSSNSSSSQRKGDALIVFISSVAGGPLAGRSGSLYAISKAALNQLAASLACEWAAAGIRVNSVAPWVTLTELGKQNLKDPALVDRLLSRTPLGRLAQPEDVSGIVAFLATPAAAYITGQTIAVDGGYSVMGFW</sequence>
<dbReference type="PRINTS" id="PR00081">
    <property type="entry name" value="GDHRDH"/>
</dbReference>
<keyword evidence="4" id="KW-1185">Reference proteome</keyword>
<organism evidence="3 4">
    <name type="scientific">Tetradesmus obliquus</name>
    <name type="common">Green alga</name>
    <name type="synonym">Acutodesmus obliquus</name>
    <dbReference type="NCBI Taxonomy" id="3088"/>
    <lineage>
        <taxon>Eukaryota</taxon>
        <taxon>Viridiplantae</taxon>
        <taxon>Chlorophyta</taxon>
        <taxon>core chlorophytes</taxon>
        <taxon>Chlorophyceae</taxon>
        <taxon>CS clade</taxon>
        <taxon>Sphaeropleales</taxon>
        <taxon>Scenedesmaceae</taxon>
        <taxon>Tetradesmus</taxon>
    </lineage>
</organism>
<dbReference type="AlphaFoldDB" id="A0A383W297"/>
<dbReference type="Pfam" id="PF00106">
    <property type="entry name" value="adh_short"/>
    <property type="match status" value="1"/>
</dbReference>
<evidence type="ECO:0000256" key="1">
    <source>
        <dbReference type="ARBA" id="ARBA00023002"/>
    </source>
</evidence>
<dbReference type="InterPro" id="IPR002347">
    <property type="entry name" value="SDR_fam"/>
</dbReference>
<proteinExistence type="predicted"/>
<dbReference type="STRING" id="3088.A0A383W297"/>
<dbReference type="SUPFAM" id="SSF51735">
    <property type="entry name" value="NAD(P)-binding Rossmann-fold domains"/>
    <property type="match status" value="1"/>
</dbReference>
<keyword evidence="1" id="KW-0560">Oxidoreductase</keyword>
<name>A0A383W297_TETOB</name>
<evidence type="ECO:0000256" key="2">
    <source>
        <dbReference type="SAM" id="MobiDB-lite"/>
    </source>
</evidence>
<accession>A0A383W297</accession>
<dbReference type="InterPro" id="IPR045000">
    <property type="entry name" value="TR"/>
</dbReference>
<dbReference type="PROSITE" id="PS00061">
    <property type="entry name" value="ADH_SHORT"/>
    <property type="match status" value="1"/>
</dbReference>
<dbReference type="EMBL" id="FNXT01001078">
    <property type="protein sequence ID" value="SZX71785.1"/>
    <property type="molecule type" value="Genomic_DNA"/>
</dbReference>